<reference evidence="2" key="2">
    <citation type="submission" date="2019-01" db="UniProtKB">
        <authorList>
            <consortium name="EnsemblPlants"/>
        </authorList>
    </citation>
    <scope>IDENTIFICATION</scope>
    <source>
        <strain evidence="2">cv. Heinz 1706</strain>
    </source>
</reference>
<evidence type="ECO:0000313" key="2">
    <source>
        <dbReference type="EnsemblPlants" id="Solyc11g018743.1.1"/>
    </source>
</evidence>
<proteinExistence type="predicted"/>
<name>A0A3Q7ITE5_SOLLC</name>
<organism evidence="2">
    <name type="scientific">Solanum lycopersicum</name>
    <name type="common">Tomato</name>
    <name type="synonym">Lycopersicon esculentum</name>
    <dbReference type="NCBI Taxonomy" id="4081"/>
    <lineage>
        <taxon>Eukaryota</taxon>
        <taxon>Viridiplantae</taxon>
        <taxon>Streptophyta</taxon>
        <taxon>Embryophyta</taxon>
        <taxon>Tracheophyta</taxon>
        <taxon>Spermatophyta</taxon>
        <taxon>Magnoliopsida</taxon>
        <taxon>eudicotyledons</taxon>
        <taxon>Gunneridae</taxon>
        <taxon>Pentapetalae</taxon>
        <taxon>asterids</taxon>
        <taxon>lamiids</taxon>
        <taxon>Solanales</taxon>
        <taxon>Solanaceae</taxon>
        <taxon>Solanoideae</taxon>
        <taxon>Solaneae</taxon>
        <taxon>Solanum</taxon>
        <taxon>Solanum subgen. Lycopersicon</taxon>
    </lineage>
</organism>
<evidence type="ECO:0000313" key="3">
    <source>
        <dbReference type="Proteomes" id="UP000004994"/>
    </source>
</evidence>
<dbReference type="GO" id="GO:0005743">
    <property type="term" value="C:mitochondrial inner membrane"/>
    <property type="evidence" value="ECO:0000318"/>
    <property type="project" value="GO_Central"/>
</dbReference>
<reference evidence="2" key="1">
    <citation type="journal article" date="2012" name="Nature">
        <title>The tomato genome sequence provides insights into fleshy fruit evolution.</title>
        <authorList>
            <consortium name="Tomato Genome Consortium"/>
        </authorList>
    </citation>
    <scope>NUCLEOTIDE SEQUENCE [LARGE SCALE GENOMIC DNA]</scope>
    <source>
        <strain evidence="2">cv. Heinz 1706</strain>
    </source>
</reference>
<dbReference type="EnsemblPlants" id="Solyc11g018743.1.1">
    <property type="protein sequence ID" value="Solyc11g018743.1.1"/>
    <property type="gene ID" value="Solyc11g018743.1"/>
</dbReference>
<dbReference type="GO" id="GO:0032977">
    <property type="term" value="F:membrane insertase activity"/>
    <property type="evidence" value="ECO:0000318"/>
    <property type="project" value="GO_Central"/>
</dbReference>
<dbReference type="Proteomes" id="UP000004994">
    <property type="component" value="Chromosome 11"/>
</dbReference>
<feature type="compositionally biased region" description="Polar residues" evidence="1">
    <location>
        <begin position="117"/>
        <end position="126"/>
    </location>
</feature>
<evidence type="ECO:0000256" key="1">
    <source>
        <dbReference type="SAM" id="MobiDB-lite"/>
    </source>
</evidence>
<dbReference type="AlphaFoldDB" id="A0A3Q7ITE5"/>
<keyword evidence="3" id="KW-1185">Reference proteome</keyword>
<sequence>MFIACKAFGVNPVVFELSTRINKVMDDLLIAQHAHKGRGGILWFQNLTEFPNGVLGPVFPLLIAGLHYINVQVCAKDNTKPQPDPPENTPPRSITRRLEVEIFERDLFTRRRVSAAPGSNDTQAVSSKIPAKSKFSSHYG</sequence>
<dbReference type="GO" id="GO:0032979">
    <property type="term" value="P:protein insertion into mitochondrial inner membrane from matrix"/>
    <property type="evidence" value="ECO:0000318"/>
    <property type="project" value="GO_Central"/>
</dbReference>
<dbReference type="Gramene" id="Solyc11g018743.1.1">
    <property type="protein sequence ID" value="Solyc11g018743.1.1"/>
    <property type="gene ID" value="Solyc11g018743.1"/>
</dbReference>
<dbReference type="STRING" id="4081.A0A3Q7ITE5"/>
<dbReference type="InParanoid" id="A0A3Q7ITE5"/>
<feature type="region of interest" description="Disordered" evidence="1">
    <location>
        <begin position="113"/>
        <end position="140"/>
    </location>
</feature>
<accession>A0A3Q7ITE5</accession>
<protein>
    <submittedName>
        <fullName evidence="2">Uncharacterized protein</fullName>
    </submittedName>
</protein>